<evidence type="ECO:0000256" key="3">
    <source>
        <dbReference type="SAM" id="SignalP"/>
    </source>
</evidence>
<accession>A0A5M9MH03</accession>
<dbReference type="RefSeq" id="XP_033424417.1">
    <property type="nucleotide sequence ID" value="XM_033573865.1"/>
</dbReference>
<keyword evidence="2" id="KW-0472">Membrane</keyword>
<evidence type="ECO:0000256" key="2">
    <source>
        <dbReference type="SAM" id="Phobius"/>
    </source>
</evidence>
<evidence type="ECO:0000313" key="4">
    <source>
        <dbReference type="EMBL" id="KAA8645056.1"/>
    </source>
</evidence>
<reference evidence="4 5" key="1">
    <citation type="submission" date="2019-08" db="EMBL/GenBank/DDBJ databases">
        <title>The genome sequence of a newly discovered highly antifungal drug resistant Aspergillus species, Aspergillus tanneri NIH 1004.</title>
        <authorList>
            <person name="Mounaud S."/>
            <person name="Singh I."/>
            <person name="Joardar V."/>
            <person name="Pakala S."/>
            <person name="Pakala S."/>
            <person name="Venepally P."/>
            <person name="Chung J.K."/>
            <person name="Losada L."/>
            <person name="Nierman W.C."/>
        </authorList>
    </citation>
    <scope>NUCLEOTIDE SEQUENCE [LARGE SCALE GENOMIC DNA]</scope>
    <source>
        <strain evidence="4 5">NIH1004</strain>
    </source>
</reference>
<dbReference type="Proteomes" id="UP000324241">
    <property type="component" value="Unassembled WGS sequence"/>
</dbReference>
<evidence type="ECO:0000313" key="5">
    <source>
        <dbReference type="Proteomes" id="UP000324241"/>
    </source>
</evidence>
<proteinExistence type="predicted"/>
<keyword evidence="2" id="KW-1133">Transmembrane helix</keyword>
<dbReference type="GeneID" id="54331969"/>
<comment type="caution">
    <text evidence="4">The sequence shown here is derived from an EMBL/GenBank/DDBJ whole genome shotgun (WGS) entry which is preliminary data.</text>
</comment>
<sequence length="311" mass="32925">MIISIIALLILLRLSSAQAGLSVIPVTPTTTTISVIPVTRTITDLSLIPVAPTTSALAAHQTFHVKVGDGQPRFQPNQLSVNVGDLVSFQIEGLSCDLLSSQYPCGIPEAALVEDEKQFVVRDSEPRIFFCGPAKIDGCSPDLLFILNAPHLSSQTFGLHGAAKAGSSSHIMSLSHIASSPVMSSAHHQSSSSPYTSQSFGRYGAAKTSSSFRIMSSSRVASSPVMSSAYRRSSTSPYTSHSEPLLKSHEAPTPIVTASGRASGTTSVYTPTVFPSSHETNFRSAAGAMQIIGLNLACVWLVVFYAFNTLH</sequence>
<feature type="region of interest" description="Disordered" evidence="1">
    <location>
        <begin position="228"/>
        <end position="247"/>
    </location>
</feature>
<feature type="chain" id="PRO_5024312695" description="Ubiquitin 3 binding protein But2 C-terminal domain-containing protein" evidence="3">
    <location>
        <begin position="18"/>
        <end position="311"/>
    </location>
</feature>
<keyword evidence="3" id="KW-0732">Signal</keyword>
<feature type="signal peptide" evidence="3">
    <location>
        <begin position="1"/>
        <end position="17"/>
    </location>
</feature>
<protein>
    <recommendedName>
        <fullName evidence="6">Ubiquitin 3 binding protein But2 C-terminal domain-containing protein</fullName>
    </recommendedName>
</protein>
<dbReference type="OrthoDB" id="10508339at2759"/>
<evidence type="ECO:0008006" key="6">
    <source>
        <dbReference type="Google" id="ProtNLM"/>
    </source>
</evidence>
<dbReference type="AlphaFoldDB" id="A0A5M9MH03"/>
<dbReference type="EMBL" id="QUQM01000006">
    <property type="protein sequence ID" value="KAA8645056.1"/>
    <property type="molecule type" value="Genomic_DNA"/>
</dbReference>
<name>A0A5M9MH03_9EURO</name>
<organism evidence="4 5">
    <name type="scientific">Aspergillus tanneri</name>
    <dbReference type="NCBI Taxonomy" id="1220188"/>
    <lineage>
        <taxon>Eukaryota</taxon>
        <taxon>Fungi</taxon>
        <taxon>Dikarya</taxon>
        <taxon>Ascomycota</taxon>
        <taxon>Pezizomycotina</taxon>
        <taxon>Eurotiomycetes</taxon>
        <taxon>Eurotiomycetidae</taxon>
        <taxon>Eurotiales</taxon>
        <taxon>Aspergillaceae</taxon>
        <taxon>Aspergillus</taxon>
        <taxon>Aspergillus subgen. Circumdati</taxon>
    </lineage>
</organism>
<evidence type="ECO:0000256" key="1">
    <source>
        <dbReference type="SAM" id="MobiDB-lite"/>
    </source>
</evidence>
<feature type="transmembrane region" description="Helical" evidence="2">
    <location>
        <begin position="285"/>
        <end position="307"/>
    </location>
</feature>
<keyword evidence="2" id="KW-0812">Transmembrane</keyword>
<gene>
    <name evidence="4" type="ORF">ATNIH1004_009267</name>
</gene>
<feature type="compositionally biased region" description="Polar residues" evidence="1">
    <location>
        <begin position="230"/>
        <end position="242"/>
    </location>
</feature>